<evidence type="ECO:0000313" key="16">
    <source>
        <dbReference type="EMBL" id="MSS36303.1"/>
    </source>
</evidence>
<evidence type="ECO:0000256" key="3">
    <source>
        <dbReference type="ARBA" id="ARBA00009553"/>
    </source>
</evidence>
<dbReference type="GO" id="GO:0008270">
    <property type="term" value="F:zinc ion binding"/>
    <property type="evidence" value="ECO:0007669"/>
    <property type="project" value="InterPro"/>
</dbReference>
<keyword evidence="7 10" id="KW-0479">Metal-binding</keyword>
<evidence type="ECO:0000259" key="14">
    <source>
        <dbReference type="Pfam" id="PF01717"/>
    </source>
</evidence>
<feature type="binding site" evidence="10 11">
    <location>
        <begin position="432"/>
        <end position="434"/>
    </location>
    <ligand>
        <name>L-methionine</name>
        <dbReference type="ChEBI" id="CHEBI:57844"/>
    </ligand>
</feature>
<feature type="binding site" evidence="12">
    <location>
        <position position="643"/>
    </location>
    <ligand>
        <name>Zn(2+)</name>
        <dbReference type="ChEBI" id="CHEBI:29105"/>
        <label>1</label>
        <note>catalytic</note>
    </ligand>
</feature>
<feature type="binding site" evidence="10">
    <location>
        <position position="728"/>
    </location>
    <ligand>
        <name>Zn(2+)</name>
        <dbReference type="ChEBI" id="CHEBI:29105"/>
        <note>catalytic</note>
    </ligand>
</feature>
<dbReference type="UniPathway" id="UPA00051">
    <property type="reaction ID" value="UER00082"/>
</dbReference>
<dbReference type="InterPro" id="IPR002629">
    <property type="entry name" value="Met_Synth_C/arc"/>
</dbReference>
<dbReference type="SUPFAM" id="SSF51726">
    <property type="entry name" value="UROD/MetE-like"/>
    <property type="match status" value="2"/>
</dbReference>
<dbReference type="Pfam" id="PF08267">
    <property type="entry name" value="Meth_synt_1"/>
    <property type="match status" value="1"/>
</dbReference>
<evidence type="ECO:0000256" key="11">
    <source>
        <dbReference type="PIRSR" id="PIRSR000382-1"/>
    </source>
</evidence>
<comment type="catalytic activity">
    <reaction evidence="10">
        <text>5-methyltetrahydropteroyltri-L-glutamate + L-homocysteine = tetrahydropteroyltri-L-glutamate + L-methionine</text>
        <dbReference type="Rhea" id="RHEA:21196"/>
        <dbReference type="ChEBI" id="CHEBI:57844"/>
        <dbReference type="ChEBI" id="CHEBI:58140"/>
        <dbReference type="ChEBI" id="CHEBI:58199"/>
        <dbReference type="ChEBI" id="CHEBI:58207"/>
        <dbReference type="EC" id="2.1.1.14"/>
    </reaction>
</comment>
<keyword evidence="17" id="KW-1185">Reference proteome</keyword>
<dbReference type="HAMAP" id="MF_00172">
    <property type="entry name" value="Meth_synth"/>
    <property type="match status" value="1"/>
</dbReference>
<feature type="binding site" evidence="12">
    <location>
        <position position="645"/>
    </location>
    <ligand>
        <name>Zn(2+)</name>
        <dbReference type="ChEBI" id="CHEBI:29105"/>
        <label>1</label>
        <note>catalytic</note>
    </ligand>
</feature>
<dbReference type="CDD" id="cd03311">
    <property type="entry name" value="CIMS_C_terminal_like"/>
    <property type="match status" value="1"/>
</dbReference>
<feature type="binding site" evidence="10">
    <location>
        <position position="114"/>
    </location>
    <ligand>
        <name>5-methyltetrahydropteroyltri-L-glutamate</name>
        <dbReference type="ChEBI" id="CHEBI:58207"/>
    </ligand>
</feature>
<reference evidence="16 17" key="1">
    <citation type="submission" date="2019-08" db="EMBL/GenBank/DDBJ databases">
        <title>In-depth cultivation of the pig gut microbiome towards novel bacterial diversity and tailored functional studies.</title>
        <authorList>
            <person name="Wylensek D."/>
            <person name="Hitch T.C.A."/>
            <person name="Clavel T."/>
        </authorList>
    </citation>
    <scope>NUCLEOTIDE SEQUENCE [LARGE SCALE GENOMIC DNA]</scope>
    <source>
        <strain evidence="16 17">WCA-389-WT-23D1</strain>
    </source>
</reference>
<dbReference type="Proteomes" id="UP000429958">
    <property type="component" value="Unassembled WGS sequence"/>
</dbReference>
<dbReference type="Gene3D" id="3.20.20.210">
    <property type="match status" value="2"/>
</dbReference>
<dbReference type="InterPro" id="IPR013215">
    <property type="entry name" value="Cbl-indep_Met_Synth_N"/>
</dbReference>
<feature type="binding site" evidence="10 11">
    <location>
        <position position="562"/>
    </location>
    <ligand>
        <name>5-methyltetrahydropteroyltri-L-glutamate</name>
        <dbReference type="ChEBI" id="CHEBI:58207"/>
    </ligand>
</feature>
<dbReference type="GO" id="GO:0032259">
    <property type="term" value="P:methylation"/>
    <property type="evidence" value="ECO:0007669"/>
    <property type="project" value="UniProtKB-KW"/>
</dbReference>
<dbReference type="Pfam" id="PF01717">
    <property type="entry name" value="Meth_synt_2"/>
    <property type="match status" value="1"/>
</dbReference>
<feature type="domain" description="Cobalamin-independent methionine synthase MetE C-terminal/archaeal" evidence="14">
    <location>
        <begin position="427"/>
        <end position="749"/>
    </location>
</feature>
<dbReference type="GO" id="GO:0003871">
    <property type="term" value="F:5-methyltetrahydropteroyltriglutamate-homocysteine S-methyltransferase activity"/>
    <property type="evidence" value="ECO:0007669"/>
    <property type="project" value="UniProtKB-UniRule"/>
</dbReference>
<feature type="binding site" evidence="10 11">
    <location>
        <position position="600"/>
    </location>
    <ligand>
        <name>L-methionine</name>
        <dbReference type="ChEBI" id="CHEBI:57844"/>
    </ligand>
</feature>
<comment type="caution">
    <text evidence="16">The sequence shown here is derived from an EMBL/GenBank/DDBJ whole genome shotgun (WGS) entry which is preliminary data.</text>
</comment>
<evidence type="ECO:0000256" key="13">
    <source>
        <dbReference type="PIRSR" id="PIRSR000382-3"/>
    </source>
</evidence>
<comment type="similarity">
    <text evidence="3 10">Belongs to the vitamin-B12 independent methionine synthase family.</text>
</comment>
<evidence type="ECO:0000256" key="7">
    <source>
        <dbReference type="ARBA" id="ARBA00022723"/>
    </source>
</evidence>
<evidence type="ECO:0000256" key="10">
    <source>
        <dbReference type="HAMAP-Rule" id="MF_00172"/>
    </source>
</evidence>
<evidence type="ECO:0000259" key="15">
    <source>
        <dbReference type="Pfam" id="PF08267"/>
    </source>
</evidence>
<keyword evidence="8 10" id="KW-0862">Zinc</keyword>
<evidence type="ECO:0000256" key="5">
    <source>
        <dbReference type="ARBA" id="ARBA00022605"/>
    </source>
</evidence>
<evidence type="ECO:0000256" key="2">
    <source>
        <dbReference type="ARBA" id="ARBA00004681"/>
    </source>
</evidence>
<dbReference type="NCBIfam" id="TIGR01371">
    <property type="entry name" value="met_syn_B12ind"/>
    <property type="match status" value="1"/>
</dbReference>
<dbReference type="CDD" id="cd03312">
    <property type="entry name" value="CIMS_N_terminal_like"/>
    <property type="match status" value="1"/>
</dbReference>
<feature type="binding site" evidence="10">
    <location>
        <position position="643"/>
    </location>
    <ligand>
        <name>Zn(2+)</name>
        <dbReference type="ChEBI" id="CHEBI:29105"/>
        <note>catalytic</note>
    </ligand>
</feature>
<dbReference type="GO" id="GO:0009086">
    <property type="term" value="P:methionine biosynthetic process"/>
    <property type="evidence" value="ECO:0007669"/>
    <property type="project" value="UniProtKB-UniRule"/>
</dbReference>
<comment type="function">
    <text evidence="1 10">Catalyzes the transfer of a methyl group from 5-methyltetrahydrofolate to homocysteine resulting in methionine formation.</text>
</comment>
<feature type="binding site" evidence="10 11">
    <location>
        <begin position="432"/>
        <end position="434"/>
    </location>
    <ligand>
        <name>L-homocysteine</name>
        <dbReference type="ChEBI" id="CHEBI:58199"/>
    </ligand>
</feature>
<feature type="binding site" evidence="11">
    <location>
        <position position="119"/>
    </location>
    <ligand>
        <name>5-methyltetrahydropteroyltri-L-glutamate</name>
        <dbReference type="ChEBI" id="CHEBI:58207"/>
    </ligand>
</feature>
<dbReference type="NCBIfam" id="NF003556">
    <property type="entry name" value="PRK05222.1"/>
    <property type="match status" value="1"/>
</dbReference>
<proteinExistence type="inferred from homology"/>
<evidence type="ECO:0000256" key="9">
    <source>
        <dbReference type="ARBA" id="ARBA00023167"/>
    </source>
</evidence>
<feature type="binding site" evidence="10 11">
    <location>
        <position position="485"/>
    </location>
    <ligand>
        <name>L-methionine</name>
        <dbReference type="ChEBI" id="CHEBI:57844"/>
    </ligand>
</feature>
<evidence type="ECO:0000256" key="12">
    <source>
        <dbReference type="PIRSR" id="PIRSR000382-2"/>
    </source>
</evidence>
<evidence type="ECO:0000256" key="8">
    <source>
        <dbReference type="ARBA" id="ARBA00022833"/>
    </source>
</evidence>
<sequence length="758" mass="87372">MKTSVIGYPRIGDLRELKFALEAYFRKELPLGELEATAKKLRRHNWELQKQAGIDLIPSNDFSFYDNLLDTAYMLGIVPKRYQELGLSPLDTYFSMARGYQGESGDVKALGMKKWFNTNYHYMVPEIDDSCCIALKGRKPFEEFLEARELGIETKPVIIGAYTLLKLARFTGRKRAEDVKGCVAEAYKEILKQFKELGAVWIQLEEPALVQDMSEEDIWLFEELYREILREKDSLKVLLQTYYGDVRDCYQRLAALPFDGIGLDFVEGRRSLDLLEAYGFPEDKLLFAGLVNGKNIWKNNYEKTLTAVDRILKAAKNVVLSSSCSLLHVPCTLRNETRLTQSYKGYLAFAEEKLWELRDLKAVLGSDSPLLHDAYQENTALFRQERCGCKEEVRSRLESLTDKDFTRLPAFEEREKIQKQAFHLPLLPITTIGSFPQTKEVRANRFAFKKGEIGEEQYKEYNRKKIKECIRLQEQTGLDVLVHGEYERNDMVEYFGECLDGFLFTDKAWVQSYGTRCVKPPIVWGDISRSRPMTVEYSVYAQSLTDRPVKGMLTGPVTILNWSFPREDISLKECAFQIGLAIRDEVLELEANGIRMIQIDEAALREKLPLRRQDWHEEYLDWAIPAFRLVHSGVRPETQIHTHMCYSEFGAIIKDIDDMDADVITFEASRSDLTILDDLKACGFRTQVGPGVYDIHSPRIPSVEELLIALEKMLEKLPAEKLWVNPDCGLKTREEKESWISLKHMAEAACLARRSLRE</sequence>
<dbReference type="RefSeq" id="WP_154471740.1">
    <property type="nucleotide sequence ID" value="NZ_VUMD01000005.1"/>
</dbReference>
<feature type="binding site" evidence="10">
    <location>
        <position position="606"/>
    </location>
    <ligand>
        <name>5-methyltetrahydropteroyltri-L-glutamate</name>
        <dbReference type="ChEBI" id="CHEBI:58207"/>
    </ligand>
</feature>
<keyword evidence="4 10" id="KW-0489">Methyltransferase</keyword>
<accession>A0A7X2NK74</accession>
<feature type="binding site" evidence="10 11">
    <location>
        <begin position="516"/>
        <end position="517"/>
    </location>
    <ligand>
        <name>5-methyltetrahydropteroyltri-L-glutamate</name>
        <dbReference type="ChEBI" id="CHEBI:58207"/>
    </ligand>
</feature>
<dbReference type="InterPro" id="IPR038071">
    <property type="entry name" value="UROD/MetE-like_sf"/>
</dbReference>
<feature type="binding site" evidence="10">
    <location>
        <begin position="15"/>
        <end position="18"/>
    </location>
    <ligand>
        <name>5-methyltetrahydropteroyltri-L-glutamate</name>
        <dbReference type="ChEBI" id="CHEBI:58207"/>
    </ligand>
</feature>
<dbReference type="EMBL" id="VUMD01000005">
    <property type="protein sequence ID" value="MSS36303.1"/>
    <property type="molecule type" value="Genomic_DNA"/>
</dbReference>
<keyword evidence="6 10" id="KW-0808">Transferase</keyword>
<feature type="domain" description="Cobalamin-independent methionine synthase MetE N-terminal" evidence="15">
    <location>
        <begin position="3"/>
        <end position="314"/>
    </location>
</feature>
<comment type="cofactor">
    <cofactor evidence="12">
        <name>Zn(2+)</name>
        <dbReference type="ChEBI" id="CHEBI:29105"/>
    </cofactor>
    <text evidence="12">Binds 2 Zn(2+) ions per subunit.</text>
</comment>
<evidence type="ECO:0000256" key="4">
    <source>
        <dbReference type="ARBA" id="ARBA00022603"/>
    </source>
</evidence>
<name>A0A7X2NK74_9CLOT</name>
<keyword evidence="5 10" id="KW-0028">Amino-acid biosynthesis</keyword>
<feature type="binding site" evidence="10">
    <location>
        <position position="667"/>
    </location>
    <ligand>
        <name>Zn(2+)</name>
        <dbReference type="ChEBI" id="CHEBI:29105"/>
        <note>catalytic</note>
    </ligand>
</feature>
<dbReference type="InterPro" id="IPR006276">
    <property type="entry name" value="Cobalamin-indep_Met_synthase"/>
</dbReference>
<protein>
    <recommendedName>
        <fullName evidence="10">5-methyltetrahydropteroyltriglutamate--homocysteine methyltransferase</fullName>
        <ecNumber evidence="10">2.1.1.14</ecNumber>
    </recommendedName>
    <alternativeName>
        <fullName evidence="10">Cobalamin-independent methionine synthase</fullName>
    </alternativeName>
    <alternativeName>
        <fullName evidence="10">Methionine synthase, vitamin-B12 independent isozyme</fullName>
    </alternativeName>
</protein>
<organism evidence="16 17">
    <name type="scientific">Clostridium porci</name>
    <dbReference type="NCBI Taxonomy" id="2605778"/>
    <lineage>
        <taxon>Bacteria</taxon>
        <taxon>Bacillati</taxon>
        <taxon>Bacillota</taxon>
        <taxon>Clostridia</taxon>
        <taxon>Eubacteriales</taxon>
        <taxon>Clostridiaceae</taxon>
        <taxon>Clostridium</taxon>
    </lineage>
</organism>
<feature type="binding site" evidence="10">
    <location>
        <position position="485"/>
    </location>
    <ligand>
        <name>L-homocysteine</name>
        <dbReference type="ChEBI" id="CHEBI:58199"/>
    </ligand>
</feature>
<feature type="binding site" evidence="12">
    <location>
        <position position="728"/>
    </location>
    <ligand>
        <name>Zn(2+)</name>
        <dbReference type="ChEBI" id="CHEBI:29105"/>
        <label>1</label>
        <note>catalytic</note>
    </ligand>
</feature>
<feature type="binding site" evidence="11">
    <location>
        <position position="18"/>
    </location>
    <ligand>
        <name>5-methyltetrahydropteroyltri-L-glutamate</name>
        <dbReference type="ChEBI" id="CHEBI:58207"/>
    </ligand>
</feature>
<feature type="binding site" evidence="10 11">
    <location>
        <position position="600"/>
    </location>
    <ligand>
        <name>L-homocysteine</name>
        <dbReference type="ChEBI" id="CHEBI:58199"/>
    </ligand>
</feature>
<gene>
    <name evidence="10 16" type="primary">metE</name>
    <name evidence="16" type="ORF">FYJ39_06910</name>
</gene>
<evidence type="ECO:0000313" key="17">
    <source>
        <dbReference type="Proteomes" id="UP000429958"/>
    </source>
</evidence>
<dbReference type="AlphaFoldDB" id="A0A7X2NK74"/>
<comment type="cofactor">
    <cofactor evidence="10">
        <name>Zn(2+)</name>
        <dbReference type="ChEBI" id="CHEBI:29105"/>
    </cofactor>
    <text evidence="10">Binds 1 zinc ion per subunit.</text>
</comment>
<dbReference type="PANTHER" id="PTHR30519">
    <property type="entry name" value="5-METHYLTETRAHYDROPTEROYLTRIGLUTAMATE--HOMOCYSTEINE METHYLTRANSFERASE"/>
    <property type="match status" value="1"/>
</dbReference>
<dbReference type="EC" id="2.1.1.14" evidence="10"/>
<evidence type="ECO:0000256" key="1">
    <source>
        <dbReference type="ARBA" id="ARBA00002777"/>
    </source>
</evidence>
<comment type="pathway">
    <text evidence="2 10">Amino-acid biosynthesis; L-methionine biosynthesis via de novo pathway; L-methionine from L-homocysteine (MetE route): step 1/1.</text>
</comment>
<dbReference type="PIRSF" id="PIRSF000382">
    <property type="entry name" value="MeTrfase_B12_ind"/>
    <property type="match status" value="1"/>
</dbReference>
<feature type="binding site" evidence="12">
    <location>
        <position position="667"/>
    </location>
    <ligand>
        <name>Zn(2+)</name>
        <dbReference type="ChEBI" id="CHEBI:29105"/>
        <label>1</label>
        <note>catalytic</note>
    </ligand>
</feature>
<keyword evidence="9 10" id="KW-0486">Methionine biosynthesis</keyword>
<keyword evidence="10" id="KW-0677">Repeat</keyword>
<feature type="binding site" evidence="10">
    <location>
        <position position="645"/>
    </location>
    <ligand>
        <name>Zn(2+)</name>
        <dbReference type="ChEBI" id="CHEBI:29105"/>
        <note>catalytic</note>
    </ligand>
</feature>
<feature type="active site" description="Proton donor" evidence="10 13">
    <location>
        <position position="696"/>
    </location>
</feature>
<evidence type="ECO:0000256" key="6">
    <source>
        <dbReference type="ARBA" id="ARBA00022679"/>
    </source>
</evidence>
<feature type="binding site" evidence="12">
    <location>
        <position position="658"/>
    </location>
    <ligand>
        <name>Zn(2+)</name>
        <dbReference type="ChEBI" id="CHEBI:29105"/>
        <label>2</label>
    </ligand>
</feature>